<keyword evidence="4" id="KW-1185">Reference proteome</keyword>
<evidence type="ECO:0000313" key="4">
    <source>
        <dbReference type="Proteomes" id="UP000324897"/>
    </source>
</evidence>
<dbReference type="FunFam" id="1.20.1280.50:FF:000037">
    <property type="entry name" value="F-box protein SKIP19"/>
    <property type="match status" value="1"/>
</dbReference>
<accession>A0A5J9W5H5</accession>
<evidence type="ECO:0000313" key="3">
    <source>
        <dbReference type="EMBL" id="TVU43201.1"/>
    </source>
</evidence>
<dbReference type="Gramene" id="TVU43201">
    <property type="protein sequence ID" value="TVU43201"/>
    <property type="gene ID" value="EJB05_09647"/>
</dbReference>
<dbReference type="EMBL" id="RWGY01000005">
    <property type="protein sequence ID" value="TVU43200.1"/>
    <property type="molecule type" value="Genomic_DNA"/>
</dbReference>
<dbReference type="InterPro" id="IPR001810">
    <property type="entry name" value="F-box_dom"/>
</dbReference>
<dbReference type="Proteomes" id="UP000324897">
    <property type="component" value="Unassembled WGS sequence"/>
</dbReference>
<protein>
    <recommendedName>
        <fullName evidence="1">F-box domain-containing protein</fullName>
    </recommendedName>
</protein>
<feature type="non-terminal residue" evidence="3">
    <location>
        <position position="1"/>
    </location>
</feature>
<comment type="caution">
    <text evidence="3">The sequence shown here is derived from an EMBL/GenBank/DDBJ whole genome shotgun (WGS) entry which is preliminary data.</text>
</comment>
<name>A0A5J9W5H5_9POAL</name>
<dbReference type="EMBL" id="RWGY01000005">
    <property type="protein sequence ID" value="TVU43201.1"/>
    <property type="molecule type" value="Genomic_DNA"/>
</dbReference>
<dbReference type="Gramene" id="TVU43200">
    <property type="protein sequence ID" value="TVU43200"/>
    <property type="gene ID" value="EJB05_09646"/>
</dbReference>
<dbReference type="Gene3D" id="1.20.1280.50">
    <property type="match status" value="1"/>
</dbReference>
<sequence length="124" mass="14005">MPVQVPFDTRDWSELPLDALTLLFAKLGAIEVLMGAGLVCHSWLDAAKVPDLWRSVNMERHKVVEELTVVSFPFPEPKKIDSDVLCAMAKVAVDRSGGQLEVFVGKQFVDYELLKYIGDRKYHE</sequence>
<feature type="domain" description="F-box" evidence="1">
    <location>
        <begin position="12"/>
        <end position="57"/>
    </location>
</feature>
<evidence type="ECO:0000313" key="2">
    <source>
        <dbReference type="EMBL" id="TVU43200.1"/>
    </source>
</evidence>
<organism evidence="3 4">
    <name type="scientific">Eragrostis curvula</name>
    <name type="common">weeping love grass</name>
    <dbReference type="NCBI Taxonomy" id="38414"/>
    <lineage>
        <taxon>Eukaryota</taxon>
        <taxon>Viridiplantae</taxon>
        <taxon>Streptophyta</taxon>
        <taxon>Embryophyta</taxon>
        <taxon>Tracheophyta</taxon>
        <taxon>Spermatophyta</taxon>
        <taxon>Magnoliopsida</taxon>
        <taxon>Liliopsida</taxon>
        <taxon>Poales</taxon>
        <taxon>Poaceae</taxon>
        <taxon>PACMAD clade</taxon>
        <taxon>Chloridoideae</taxon>
        <taxon>Eragrostideae</taxon>
        <taxon>Eragrostidinae</taxon>
        <taxon>Eragrostis</taxon>
    </lineage>
</organism>
<dbReference type="PANTHER" id="PTHR38926">
    <property type="entry name" value="F-BOX DOMAIN CONTAINING PROTEIN, EXPRESSED"/>
    <property type="match status" value="1"/>
</dbReference>
<gene>
    <name evidence="2" type="ORF">EJB05_09646</name>
    <name evidence="3" type="ORF">EJB05_09647</name>
</gene>
<proteinExistence type="predicted"/>
<reference evidence="3 4" key="1">
    <citation type="journal article" date="2019" name="Sci. Rep.">
        <title>A high-quality genome of Eragrostis curvula grass provides insights into Poaceae evolution and supports new strategies to enhance forage quality.</title>
        <authorList>
            <person name="Carballo J."/>
            <person name="Santos B.A.C.M."/>
            <person name="Zappacosta D."/>
            <person name="Garbus I."/>
            <person name="Selva J.P."/>
            <person name="Gallo C.A."/>
            <person name="Diaz A."/>
            <person name="Albertini E."/>
            <person name="Caccamo M."/>
            <person name="Echenique V."/>
        </authorList>
    </citation>
    <scope>NUCLEOTIDE SEQUENCE [LARGE SCALE GENOMIC DNA]</scope>
    <source>
        <strain evidence="4">cv. Victoria</strain>
        <tissue evidence="3">Leaf</tissue>
    </source>
</reference>
<dbReference type="OrthoDB" id="611282at2759"/>
<dbReference type="InterPro" id="IPR036047">
    <property type="entry name" value="F-box-like_dom_sf"/>
</dbReference>
<dbReference type="AlphaFoldDB" id="A0A5J9W5H5"/>
<evidence type="ECO:0000259" key="1">
    <source>
        <dbReference type="Pfam" id="PF12937"/>
    </source>
</evidence>
<dbReference type="PANTHER" id="PTHR38926:SF71">
    <property type="entry name" value="OS08G0194350 PROTEIN"/>
    <property type="match status" value="1"/>
</dbReference>
<dbReference type="SUPFAM" id="SSF81383">
    <property type="entry name" value="F-box domain"/>
    <property type="match status" value="1"/>
</dbReference>
<dbReference type="Pfam" id="PF12937">
    <property type="entry name" value="F-box-like"/>
    <property type="match status" value="1"/>
</dbReference>